<feature type="transmembrane region" description="Helical" evidence="6">
    <location>
        <begin position="22"/>
        <end position="44"/>
    </location>
</feature>
<feature type="domain" description="HAMP" evidence="8">
    <location>
        <begin position="232"/>
        <end position="284"/>
    </location>
</feature>
<dbReference type="InterPro" id="IPR004090">
    <property type="entry name" value="Chemotax_Me-accpt_rcpt"/>
</dbReference>
<evidence type="ECO:0000256" key="6">
    <source>
        <dbReference type="SAM" id="Phobius"/>
    </source>
</evidence>
<dbReference type="PANTHER" id="PTHR32089:SF112">
    <property type="entry name" value="LYSOZYME-LIKE PROTEIN-RELATED"/>
    <property type="match status" value="1"/>
</dbReference>
<keyword evidence="1 6" id="KW-0812">Transmembrane</keyword>
<evidence type="ECO:0000259" key="7">
    <source>
        <dbReference type="PROSITE" id="PS50111"/>
    </source>
</evidence>
<dbReference type="PROSITE" id="PS50885">
    <property type="entry name" value="HAMP"/>
    <property type="match status" value="1"/>
</dbReference>
<organism evidence="9 10">
    <name type="scientific">Oceanitalea stevensii</name>
    <dbReference type="NCBI Taxonomy" id="2763072"/>
    <lineage>
        <taxon>Bacteria</taxon>
        <taxon>Bacillati</taxon>
        <taxon>Actinomycetota</taxon>
        <taxon>Actinomycetes</taxon>
        <taxon>Micrococcales</taxon>
        <taxon>Bogoriellaceae</taxon>
        <taxon>Georgenia</taxon>
    </lineage>
</organism>
<accession>A0ABR8Z3V8</accession>
<dbReference type="InterPro" id="IPR003660">
    <property type="entry name" value="HAMP_dom"/>
</dbReference>
<evidence type="ECO:0000313" key="10">
    <source>
        <dbReference type="Proteomes" id="UP000661894"/>
    </source>
</evidence>
<keyword evidence="10" id="KW-1185">Reference proteome</keyword>
<evidence type="ECO:0000256" key="4">
    <source>
        <dbReference type="ARBA" id="ARBA00029447"/>
    </source>
</evidence>
<comment type="similarity">
    <text evidence="4">Belongs to the methyl-accepting chemotaxis (MCP) protein family.</text>
</comment>
<dbReference type="InterPro" id="IPR004089">
    <property type="entry name" value="MCPsignal_dom"/>
</dbReference>
<evidence type="ECO:0000256" key="3">
    <source>
        <dbReference type="ARBA" id="ARBA00023224"/>
    </source>
</evidence>
<evidence type="ECO:0000259" key="8">
    <source>
        <dbReference type="PROSITE" id="PS50885"/>
    </source>
</evidence>
<feature type="domain" description="Methyl-accepting transducer" evidence="7">
    <location>
        <begin position="296"/>
        <end position="518"/>
    </location>
</feature>
<protein>
    <submittedName>
        <fullName evidence="9">Methyl-accepting chemotaxis protein</fullName>
    </submittedName>
</protein>
<feature type="transmembrane region" description="Helical" evidence="6">
    <location>
        <begin position="208"/>
        <end position="227"/>
    </location>
</feature>
<dbReference type="Pfam" id="PF00672">
    <property type="entry name" value="HAMP"/>
    <property type="match status" value="1"/>
</dbReference>
<dbReference type="CDD" id="cd06225">
    <property type="entry name" value="HAMP"/>
    <property type="match status" value="1"/>
</dbReference>
<evidence type="ECO:0000313" key="9">
    <source>
        <dbReference type="EMBL" id="MBD8062683.1"/>
    </source>
</evidence>
<dbReference type="RefSeq" id="WP_251839793.1">
    <property type="nucleotide sequence ID" value="NZ_JACSPO010000005.1"/>
</dbReference>
<dbReference type="PRINTS" id="PR00260">
    <property type="entry name" value="CHEMTRNSDUCR"/>
</dbReference>
<comment type="caution">
    <text evidence="9">The sequence shown here is derived from an EMBL/GenBank/DDBJ whole genome shotgun (WGS) entry which is preliminary data.</text>
</comment>
<keyword evidence="3 5" id="KW-0807">Transducer</keyword>
<dbReference type="PROSITE" id="PS50111">
    <property type="entry name" value="CHEMOTAXIS_TRANSDUC_2"/>
    <property type="match status" value="1"/>
</dbReference>
<dbReference type="SMART" id="SM00283">
    <property type="entry name" value="MA"/>
    <property type="match status" value="1"/>
</dbReference>
<dbReference type="SMART" id="SM00304">
    <property type="entry name" value="HAMP"/>
    <property type="match status" value="2"/>
</dbReference>
<evidence type="ECO:0000256" key="2">
    <source>
        <dbReference type="ARBA" id="ARBA00022989"/>
    </source>
</evidence>
<name>A0ABR8Z3V8_9MICO</name>
<dbReference type="PANTHER" id="PTHR32089">
    <property type="entry name" value="METHYL-ACCEPTING CHEMOTAXIS PROTEIN MCPB"/>
    <property type="match status" value="1"/>
</dbReference>
<dbReference type="SUPFAM" id="SSF58104">
    <property type="entry name" value="Methyl-accepting chemotaxis protein (MCP) signaling domain"/>
    <property type="match status" value="1"/>
</dbReference>
<evidence type="ECO:0000256" key="1">
    <source>
        <dbReference type="ARBA" id="ARBA00022692"/>
    </source>
</evidence>
<gene>
    <name evidence="9" type="ORF">H9624_10130</name>
</gene>
<dbReference type="EMBL" id="JACSPO010000005">
    <property type="protein sequence ID" value="MBD8062683.1"/>
    <property type="molecule type" value="Genomic_DNA"/>
</dbReference>
<dbReference type="Pfam" id="PF00015">
    <property type="entry name" value="MCPsignal"/>
    <property type="match status" value="1"/>
</dbReference>
<keyword evidence="2 6" id="KW-1133">Transmembrane helix</keyword>
<dbReference type="Gene3D" id="1.10.287.950">
    <property type="entry name" value="Methyl-accepting chemotaxis protein"/>
    <property type="match status" value="1"/>
</dbReference>
<sequence>MSSTPTSQPPARLRRTGVGTRLYVAFGVVALFVLIAAGIGYGAVSQQREQSAELARAETIAQLAEEARFQIADATGWQGLYLSDVAVLGTEVGLAPDSFNMAGMADSRRAVEAWLDELDTVDLRPAEEEIFGGLRPAWEDFYTWDAQVVEWLALDTQEGRETALESINDGDAGAAYFTVLTIADEAQALAEEQVAAAEAAQADSQATAITRLVITGLLGLLLAALFAGRTTRLLLGRIARLRHVAERLRAGDLTVRSELTRTDELGDVGAALDEGVAAVRDLVSAVGDSADRVSGSTGELEARTQRVAGEVAQTSTQSAAAAAAAEQVSASVQTVAAGAEQMGASIREIARTAGEAASVASRASAVAQSTNRTVGKLGTSSQEIGDVIKVITSIAEQTNLLALNATIEAARAGEAGKGFAVVAGEVKELAQETARATEDIARRIETIQGDAGAAVGEIDEIARIVGSINDLQLTIASAVEEQTATTNEMSRGLSEAATGSGEIAQNVTVLASAAESLDSVLGGMSTEVGDLAGMSTELRDRVARFAY</sequence>
<dbReference type="Proteomes" id="UP000661894">
    <property type="component" value="Unassembled WGS sequence"/>
</dbReference>
<evidence type="ECO:0000256" key="5">
    <source>
        <dbReference type="PROSITE-ProRule" id="PRU00284"/>
    </source>
</evidence>
<proteinExistence type="inferred from homology"/>
<reference evidence="9 10" key="1">
    <citation type="submission" date="2020-08" db="EMBL/GenBank/DDBJ databases">
        <title>A Genomic Blueprint of the Chicken Gut Microbiome.</title>
        <authorList>
            <person name="Gilroy R."/>
            <person name="Ravi A."/>
            <person name="Getino M."/>
            <person name="Pursley I."/>
            <person name="Horton D.L."/>
            <person name="Alikhan N.-F."/>
            <person name="Baker D."/>
            <person name="Gharbi K."/>
            <person name="Hall N."/>
            <person name="Watson M."/>
            <person name="Adriaenssens E.M."/>
            <person name="Foster-Nyarko E."/>
            <person name="Jarju S."/>
            <person name="Secka A."/>
            <person name="Antonio M."/>
            <person name="Oren A."/>
            <person name="Chaudhuri R."/>
            <person name="La Ragione R.M."/>
            <person name="Hildebrand F."/>
            <person name="Pallen M.J."/>
        </authorList>
    </citation>
    <scope>NUCLEOTIDE SEQUENCE [LARGE SCALE GENOMIC DNA]</scope>
    <source>
        <strain evidence="9 10">Sa1BUA1</strain>
    </source>
</reference>
<keyword evidence="6" id="KW-0472">Membrane</keyword>